<evidence type="ECO:0000256" key="1">
    <source>
        <dbReference type="SAM" id="MobiDB-lite"/>
    </source>
</evidence>
<proteinExistence type="predicted"/>
<sequence>MRGSEGGLRRLQQIGSVCTGQRRIRPFSNSRQGKGKADVEEHEGRQSAGQLILVPEAFRRGSQGYLPETTTYYEAGFSEPANEEKFSRCHSKKTHSIDLGARTKARRNPKVKRPAACA</sequence>
<feature type="compositionally biased region" description="Basic residues" evidence="1">
    <location>
        <begin position="103"/>
        <end position="118"/>
    </location>
</feature>
<organism evidence="2 3">
    <name type="scientific">Puccinia graminis f. sp. tritici</name>
    <dbReference type="NCBI Taxonomy" id="56615"/>
    <lineage>
        <taxon>Eukaryota</taxon>
        <taxon>Fungi</taxon>
        <taxon>Dikarya</taxon>
        <taxon>Basidiomycota</taxon>
        <taxon>Pucciniomycotina</taxon>
        <taxon>Pucciniomycetes</taxon>
        <taxon>Pucciniales</taxon>
        <taxon>Pucciniaceae</taxon>
        <taxon>Puccinia</taxon>
    </lineage>
</organism>
<comment type="caution">
    <text evidence="2">The sequence shown here is derived from an EMBL/GenBank/DDBJ whole genome shotgun (WGS) entry which is preliminary data.</text>
</comment>
<dbReference type="EMBL" id="VDEP01000276">
    <property type="protein sequence ID" value="KAA1113686.1"/>
    <property type="molecule type" value="Genomic_DNA"/>
</dbReference>
<dbReference type="AlphaFoldDB" id="A0A5B0QKE7"/>
<feature type="region of interest" description="Disordered" evidence="1">
    <location>
        <begin position="19"/>
        <end position="48"/>
    </location>
</feature>
<evidence type="ECO:0000313" key="2">
    <source>
        <dbReference type="EMBL" id="KAA1113686.1"/>
    </source>
</evidence>
<name>A0A5B0QKE7_PUCGR</name>
<evidence type="ECO:0000313" key="3">
    <source>
        <dbReference type="Proteomes" id="UP000325313"/>
    </source>
</evidence>
<protein>
    <submittedName>
        <fullName evidence="2">Uncharacterized protein</fullName>
    </submittedName>
</protein>
<accession>A0A5B0QKE7</accession>
<reference evidence="2 3" key="1">
    <citation type="submission" date="2019-05" db="EMBL/GenBank/DDBJ databases">
        <title>Emergence of the Ug99 lineage of the wheat stem rust pathogen through somatic hybridization.</title>
        <authorList>
            <person name="Li F."/>
            <person name="Upadhyaya N.M."/>
            <person name="Sperschneider J."/>
            <person name="Matny O."/>
            <person name="Nguyen-Phuc H."/>
            <person name="Mago R."/>
            <person name="Raley C."/>
            <person name="Miller M.E."/>
            <person name="Silverstein K.A.T."/>
            <person name="Henningsen E."/>
            <person name="Hirsch C.D."/>
            <person name="Visser B."/>
            <person name="Pretorius Z.A."/>
            <person name="Steffenson B.J."/>
            <person name="Schwessinger B."/>
            <person name="Dodds P.N."/>
            <person name="Figueroa M."/>
        </authorList>
    </citation>
    <scope>NUCLEOTIDE SEQUENCE [LARGE SCALE GENOMIC DNA]</scope>
    <source>
        <strain evidence="2 3">Ug99</strain>
    </source>
</reference>
<feature type="compositionally biased region" description="Basic and acidic residues" evidence="1">
    <location>
        <begin position="35"/>
        <end position="45"/>
    </location>
</feature>
<gene>
    <name evidence="2" type="ORF">PGTUg99_020543</name>
</gene>
<feature type="region of interest" description="Disordered" evidence="1">
    <location>
        <begin position="82"/>
        <end position="118"/>
    </location>
</feature>
<dbReference type="Proteomes" id="UP000325313">
    <property type="component" value="Unassembled WGS sequence"/>
</dbReference>